<keyword evidence="2 3" id="KW-0808">Transferase</keyword>
<accession>A0A1H7LJ77</accession>
<dbReference type="GO" id="GO:0008168">
    <property type="term" value="F:methyltransferase activity"/>
    <property type="evidence" value="ECO:0007669"/>
    <property type="project" value="UniProtKB-KW"/>
</dbReference>
<evidence type="ECO:0000256" key="2">
    <source>
        <dbReference type="ARBA" id="ARBA00022679"/>
    </source>
</evidence>
<keyword evidence="1 3" id="KW-0489">Methyltransferase</keyword>
<dbReference type="InterPro" id="IPR004398">
    <property type="entry name" value="RNA_MeTrfase_RsmD"/>
</dbReference>
<dbReference type="GO" id="GO:0003676">
    <property type="term" value="F:nucleic acid binding"/>
    <property type="evidence" value="ECO:0007669"/>
    <property type="project" value="InterPro"/>
</dbReference>
<dbReference type="STRING" id="1233.SAMN05216387_10482"/>
<dbReference type="SUPFAM" id="SSF53335">
    <property type="entry name" value="S-adenosyl-L-methionine-dependent methyltransferases"/>
    <property type="match status" value="1"/>
</dbReference>
<evidence type="ECO:0000256" key="1">
    <source>
        <dbReference type="ARBA" id="ARBA00022603"/>
    </source>
</evidence>
<dbReference type="PANTHER" id="PTHR43542">
    <property type="entry name" value="METHYLTRANSFERASE"/>
    <property type="match status" value="1"/>
</dbReference>
<evidence type="ECO:0000313" key="4">
    <source>
        <dbReference type="Proteomes" id="UP000198620"/>
    </source>
</evidence>
<protein>
    <submittedName>
        <fullName evidence="3">16S rRNA (Guanine(966)-N(2))-methyltransferase RsmD</fullName>
    </submittedName>
</protein>
<proteinExistence type="predicted"/>
<dbReference type="CDD" id="cd02440">
    <property type="entry name" value="AdoMet_MTases"/>
    <property type="match status" value="1"/>
</dbReference>
<dbReference type="InterPro" id="IPR002052">
    <property type="entry name" value="DNA_methylase_N6_adenine_CS"/>
</dbReference>
<dbReference type="EMBL" id="FOBH01000004">
    <property type="protein sequence ID" value="SEK99013.1"/>
    <property type="molecule type" value="Genomic_DNA"/>
</dbReference>
<dbReference type="AlphaFoldDB" id="A0A1H7LJ77"/>
<organism evidence="3 4">
    <name type="scientific">Nitrosovibrio tenuis</name>
    <dbReference type="NCBI Taxonomy" id="1233"/>
    <lineage>
        <taxon>Bacteria</taxon>
        <taxon>Pseudomonadati</taxon>
        <taxon>Pseudomonadota</taxon>
        <taxon>Betaproteobacteria</taxon>
        <taxon>Nitrosomonadales</taxon>
        <taxon>Nitrosomonadaceae</taxon>
        <taxon>Nitrosovibrio</taxon>
    </lineage>
</organism>
<dbReference type="Gene3D" id="3.40.50.150">
    <property type="entry name" value="Vaccinia Virus protein VP39"/>
    <property type="match status" value="1"/>
</dbReference>
<dbReference type="GO" id="GO:0031167">
    <property type="term" value="P:rRNA methylation"/>
    <property type="evidence" value="ECO:0007669"/>
    <property type="project" value="InterPro"/>
</dbReference>
<evidence type="ECO:0000313" key="3">
    <source>
        <dbReference type="EMBL" id="SEK99013.1"/>
    </source>
</evidence>
<keyword evidence="4" id="KW-1185">Reference proteome</keyword>
<name>A0A1H7LJ77_9PROT</name>
<dbReference type="Proteomes" id="UP000198620">
    <property type="component" value="Unassembled WGS sequence"/>
</dbReference>
<dbReference type="PIRSF" id="PIRSF004553">
    <property type="entry name" value="CHP00095"/>
    <property type="match status" value="1"/>
</dbReference>
<dbReference type="PANTHER" id="PTHR43542:SF1">
    <property type="entry name" value="METHYLTRANSFERASE"/>
    <property type="match status" value="1"/>
</dbReference>
<dbReference type="PROSITE" id="PS00092">
    <property type="entry name" value="N6_MTASE"/>
    <property type="match status" value="1"/>
</dbReference>
<dbReference type="InterPro" id="IPR029063">
    <property type="entry name" value="SAM-dependent_MTases_sf"/>
</dbReference>
<gene>
    <name evidence="3" type="ORF">SAMN05216387_10482</name>
</gene>
<sequence>MGPIQRFPNSLKNKIRIVGGEWRSRIITLSEGTDVRPTPDRVRETVFNWLGQDLSGKNCLDLFAGSGAMGFEAASRGAARVVMVESDPGVLKSLRANIQKLGTARIQLVPMDALKFMDSDRQLFDVIFLDPPYRLKLLPRLLPKLRLHLADEGLVYMEDDNFFEPGADWLVWRKDRAGSVYYQLLKKNG</sequence>
<reference evidence="3 4" key="1">
    <citation type="submission" date="2016-10" db="EMBL/GenBank/DDBJ databases">
        <authorList>
            <person name="de Groot N.N."/>
        </authorList>
    </citation>
    <scope>NUCLEOTIDE SEQUENCE [LARGE SCALE GENOMIC DNA]</scope>
    <source>
        <strain evidence="3 4">Nv1</strain>
    </source>
</reference>
<dbReference type="Pfam" id="PF03602">
    <property type="entry name" value="Cons_hypoth95"/>
    <property type="match status" value="1"/>
</dbReference>
<dbReference type="NCBIfam" id="TIGR00095">
    <property type="entry name" value="16S rRNA (guanine(966)-N(2))-methyltransferase RsmD"/>
    <property type="match status" value="1"/>
</dbReference>